<dbReference type="SUPFAM" id="SSF55031">
    <property type="entry name" value="Bacterial exopeptidase dimerisation domain"/>
    <property type="match status" value="1"/>
</dbReference>
<feature type="binding site" evidence="2">
    <location>
        <position position="99"/>
    </location>
    <ligand>
        <name>Mn(2+)</name>
        <dbReference type="ChEBI" id="CHEBI:29035"/>
        <label>2</label>
    </ligand>
</feature>
<dbReference type="GO" id="GO:0004046">
    <property type="term" value="F:aminoacylase activity"/>
    <property type="evidence" value="ECO:0007669"/>
    <property type="project" value="UniProtKB-EC"/>
</dbReference>
<dbReference type="CDD" id="cd03886">
    <property type="entry name" value="M20_Acy1"/>
    <property type="match status" value="1"/>
</dbReference>
<dbReference type="AlphaFoldDB" id="E3CV63"/>
<keyword evidence="2" id="KW-0479">Metal-binding</keyword>
<feature type="binding site" evidence="2">
    <location>
        <position position="159"/>
    </location>
    <ligand>
        <name>Mn(2+)</name>
        <dbReference type="ChEBI" id="CHEBI:29035"/>
        <label>2</label>
    </ligand>
</feature>
<dbReference type="PANTHER" id="PTHR11014:SF63">
    <property type="entry name" value="METALLOPEPTIDASE, PUTATIVE (AFU_ORTHOLOGUE AFUA_6G09600)-RELATED"/>
    <property type="match status" value="1"/>
</dbReference>
<protein>
    <submittedName>
        <fullName evidence="4">Amidohydrolase</fullName>
        <ecNumber evidence="4">3.5.1.14</ecNumber>
    </submittedName>
</protein>
<feature type="domain" description="Peptidase M20 dimerisation" evidence="3">
    <location>
        <begin position="186"/>
        <end position="277"/>
    </location>
</feature>
<keyword evidence="5" id="KW-1185">Reference proteome</keyword>
<proteinExistence type="predicted"/>
<dbReference type="Proteomes" id="UP000005096">
    <property type="component" value="Chromosome"/>
</dbReference>
<dbReference type="InterPro" id="IPR036264">
    <property type="entry name" value="Bact_exopeptidase_dim_dom"/>
</dbReference>
<dbReference type="eggNOG" id="COG1473">
    <property type="taxonomic scope" value="Bacteria"/>
</dbReference>
<dbReference type="Pfam" id="PF07687">
    <property type="entry name" value="M20_dimer"/>
    <property type="match status" value="1"/>
</dbReference>
<feature type="binding site" evidence="2">
    <location>
        <position position="101"/>
    </location>
    <ligand>
        <name>Mn(2+)</name>
        <dbReference type="ChEBI" id="CHEBI:29035"/>
        <label>2</label>
    </ligand>
</feature>
<evidence type="ECO:0000313" key="5">
    <source>
        <dbReference type="Proteomes" id="UP000005096"/>
    </source>
</evidence>
<comment type="cofactor">
    <cofactor evidence="2">
        <name>Mn(2+)</name>
        <dbReference type="ChEBI" id="CHEBI:29035"/>
    </cofactor>
    <text evidence="2">The Mn(2+) ion enhances activity.</text>
</comment>
<dbReference type="HOGENOM" id="CLU_023257_1_1_0"/>
<evidence type="ECO:0000256" key="2">
    <source>
        <dbReference type="PIRSR" id="PIRSR005962-1"/>
    </source>
</evidence>
<name>E3CV63_9BACT</name>
<dbReference type="FunFam" id="3.30.70.360:FF:000001">
    <property type="entry name" value="N-acetyldiaminopimelate deacetylase"/>
    <property type="match status" value="1"/>
</dbReference>
<reference evidence="4 5" key="1">
    <citation type="journal article" date="2010" name="Stand. Genomic Sci.">
        <title>Non-contiguous finished genome sequence of Aminomonas paucivorans type strain (GLU-3).</title>
        <authorList>
            <person name="Pitluck S."/>
            <person name="Yasawong M."/>
            <person name="Held B."/>
            <person name="Lapidus A."/>
            <person name="Nolan M."/>
            <person name="Copeland A."/>
            <person name="Lucas S."/>
            <person name="Del Rio T.G."/>
            <person name="Tice H."/>
            <person name="Cheng J.F."/>
            <person name="Chertkov O."/>
            <person name="Goodwin L."/>
            <person name="Tapia R."/>
            <person name="Han C."/>
            <person name="Liolios K."/>
            <person name="Ivanova N."/>
            <person name="Mavromatis K."/>
            <person name="Ovchinnikova G."/>
            <person name="Pati A."/>
            <person name="Chen A."/>
            <person name="Palaniappan K."/>
            <person name="Land M."/>
            <person name="Hauser L."/>
            <person name="Chang Y.J."/>
            <person name="Jeffries C.D."/>
            <person name="Pukall R."/>
            <person name="Spring S."/>
            <person name="Rohde M."/>
            <person name="Sikorski J."/>
            <person name="Goker M."/>
            <person name="Woyke T."/>
            <person name="Bristow J."/>
            <person name="Eisen J.A."/>
            <person name="Markowitz V."/>
            <person name="Hugenholtz P."/>
            <person name="Kyrpides N.C."/>
            <person name="Klenk H.P."/>
        </authorList>
    </citation>
    <scope>NUCLEOTIDE SEQUENCE [LARGE SCALE GENOMIC DNA]</scope>
    <source>
        <strain evidence="4 5">DSM 12260</strain>
    </source>
</reference>
<dbReference type="OrthoDB" id="5892at2"/>
<dbReference type="EMBL" id="CM001022">
    <property type="protein sequence ID" value="EFQ24150.1"/>
    <property type="molecule type" value="Genomic_DNA"/>
</dbReference>
<organism evidence="4 5">
    <name type="scientific">Aminomonas paucivorans DSM 12260</name>
    <dbReference type="NCBI Taxonomy" id="584708"/>
    <lineage>
        <taxon>Bacteria</taxon>
        <taxon>Thermotogati</taxon>
        <taxon>Synergistota</taxon>
        <taxon>Synergistia</taxon>
        <taxon>Synergistales</taxon>
        <taxon>Synergistaceae</taxon>
        <taxon>Aminomonas</taxon>
    </lineage>
</organism>
<dbReference type="EC" id="3.5.1.14" evidence="4"/>
<dbReference type="GO" id="GO:0050118">
    <property type="term" value="F:N-acetyldiaminopimelate deacetylase activity"/>
    <property type="evidence" value="ECO:0007669"/>
    <property type="project" value="UniProtKB-ARBA"/>
</dbReference>
<gene>
    <name evidence="4" type="ORF">Apau_1732</name>
</gene>
<dbReference type="GO" id="GO:0046872">
    <property type="term" value="F:metal ion binding"/>
    <property type="evidence" value="ECO:0007669"/>
    <property type="project" value="UniProtKB-KW"/>
</dbReference>
<evidence type="ECO:0000259" key="3">
    <source>
        <dbReference type="Pfam" id="PF07687"/>
    </source>
</evidence>
<keyword evidence="2" id="KW-0464">Manganese</keyword>
<dbReference type="GO" id="GO:0019877">
    <property type="term" value="P:diaminopimelate biosynthetic process"/>
    <property type="evidence" value="ECO:0007669"/>
    <property type="project" value="UniProtKB-ARBA"/>
</dbReference>
<keyword evidence="1 4" id="KW-0378">Hydrolase</keyword>
<dbReference type="SUPFAM" id="SSF53187">
    <property type="entry name" value="Zn-dependent exopeptidases"/>
    <property type="match status" value="1"/>
</dbReference>
<dbReference type="PANTHER" id="PTHR11014">
    <property type="entry name" value="PEPTIDASE M20 FAMILY MEMBER"/>
    <property type="match status" value="1"/>
</dbReference>
<dbReference type="STRING" id="584708.Apau_1732"/>
<dbReference type="NCBIfam" id="TIGR01891">
    <property type="entry name" value="amidohydrolases"/>
    <property type="match status" value="1"/>
</dbReference>
<dbReference type="PaxDb" id="584708-Apau_1732"/>
<dbReference type="InterPro" id="IPR002933">
    <property type="entry name" value="Peptidase_M20"/>
</dbReference>
<dbReference type="PIRSF" id="PIRSF005962">
    <property type="entry name" value="Pept_M20D_amidohydro"/>
    <property type="match status" value="1"/>
</dbReference>
<dbReference type="InterPro" id="IPR011650">
    <property type="entry name" value="Peptidase_M20_dimer"/>
</dbReference>
<evidence type="ECO:0000313" key="4">
    <source>
        <dbReference type="EMBL" id="EFQ24150.1"/>
    </source>
</evidence>
<evidence type="ECO:0000256" key="1">
    <source>
        <dbReference type="ARBA" id="ARBA00022801"/>
    </source>
</evidence>
<dbReference type="RefSeq" id="WP_006301371.1">
    <property type="nucleotide sequence ID" value="NZ_CM001022.1"/>
</dbReference>
<dbReference type="Pfam" id="PF01546">
    <property type="entry name" value="Peptidase_M20"/>
    <property type="match status" value="1"/>
</dbReference>
<feature type="binding site" evidence="2">
    <location>
        <position position="357"/>
    </location>
    <ligand>
        <name>Mn(2+)</name>
        <dbReference type="ChEBI" id="CHEBI:29035"/>
        <label>2</label>
    </ligand>
</feature>
<dbReference type="InterPro" id="IPR017439">
    <property type="entry name" value="Amidohydrolase"/>
</dbReference>
<dbReference type="Gene3D" id="3.30.70.360">
    <property type="match status" value="1"/>
</dbReference>
<sequence>MAETGKAAQELQPCLVAWRRRLHTLAEVGMDLPRTKAFLEDALKEMGLVPRHLGAGLAVDLTGEKPGKALAIRSDMDALPLREETGLPFACPDEAVHACGHDAHMAMLLGAAALLAERREALSGTVRFLFQPGEEQGRGAANLIAAGALWGMDGICGLHVGRLFPELGSGQVGVRSGTAMASMDRFEVLLRGKATHGALPHQGIDPIVMAGEFVGALQTLVSREIPAVRPAVVSLGRIQGGSAFNIIPGEVRLEGTFRAVTPEDREFLARRVEELARGVAALHGGEAEVLWEKGAPPVVNRRGFTEAFRRSAGKILPPEDLVDLEAPTLVGEDMALYLERLPGTFFFLGGGEGAPHHHPQFDLDEEVLWRGTALFVRFALDFCSGAEVP</sequence>
<accession>E3CV63</accession>
<dbReference type="Gene3D" id="3.40.630.10">
    <property type="entry name" value="Zn peptidases"/>
    <property type="match status" value="1"/>
</dbReference>
<feature type="binding site" evidence="2">
    <location>
        <position position="135"/>
    </location>
    <ligand>
        <name>Mn(2+)</name>
        <dbReference type="ChEBI" id="CHEBI:29035"/>
        <label>2</label>
    </ligand>
</feature>